<dbReference type="AlphaFoldDB" id="A0A9Q0F1U9"/>
<evidence type="ECO:0000313" key="1">
    <source>
        <dbReference type="EMBL" id="KAJ4822021.1"/>
    </source>
</evidence>
<dbReference type="Proteomes" id="UP001141552">
    <property type="component" value="Unassembled WGS sequence"/>
</dbReference>
<dbReference type="EMBL" id="JAKUCV010007776">
    <property type="protein sequence ID" value="KAJ4822021.1"/>
    <property type="molecule type" value="Genomic_DNA"/>
</dbReference>
<dbReference type="PANTHER" id="PTHR33735">
    <property type="entry name" value="EXPRESSED PROTEIN"/>
    <property type="match status" value="1"/>
</dbReference>
<proteinExistence type="predicted"/>
<evidence type="ECO:0000313" key="2">
    <source>
        <dbReference type="Proteomes" id="UP001141552"/>
    </source>
</evidence>
<gene>
    <name evidence="1" type="ORF">Tsubulata_001588</name>
</gene>
<name>A0A9Q0F1U9_9ROSI</name>
<reference evidence="1" key="1">
    <citation type="submission" date="2022-02" db="EMBL/GenBank/DDBJ databases">
        <authorList>
            <person name="Henning P.M."/>
            <person name="McCubbin A.G."/>
            <person name="Shore J.S."/>
        </authorList>
    </citation>
    <scope>NUCLEOTIDE SEQUENCE</scope>
    <source>
        <strain evidence="1">F60SS</strain>
        <tissue evidence="1">Leaves</tissue>
    </source>
</reference>
<sequence length="195" mass="21260">MLRLGTMTATTASCNITSLNIRSSQGCQRPGSKRSCVLPASKFNHKCQSLGIHHRFPLLITSLGSRNVKMNMTAYSGVDPGVPLPSDPSPGSWKFWILGMVITVLLPFCRNGWGPLLRLRDKVERAVETAETVAEIVETVAEKVDEMAEEVADHLPEGGRLKKLATSVEKLAEETAKGAHRAEELIDKVLPSTLL</sequence>
<organism evidence="1 2">
    <name type="scientific">Turnera subulata</name>
    <dbReference type="NCBI Taxonomy" id="218843"/>
    <lineage>
        <taxon>Eukaryota</taxon>
        <taxon>Viridiplantae</taxon>
        <taxon>Streptophyta</taxon>
        <taxon>Embryophyta</taxon>
        <taxon>Tracheophyta</taxon>
        <taxon>Spermatophyta</taxon>
        <taxon>Magnoliopsida</taxon>
        <taxon>eudicotyledons</taxon>
        <taxon>Gunneridae</taxon>
        <taxon>Pentapetalae</taxon>
        <taxon>rosids</taxon>
        <taxon>fabids</taxon>
        <taxon>Malpighiales</taxon>
        <taxon>Passifloraceae</taxon>
        <taxon>Turnera</taxon>
    </lineage>
</organism>
<keyword evidence="2" id="KW-1185">Reference proteome</keyword>
<accession>A0A9Q0F1U9</accession>
<reference evidence="1" key="2">
    <citation type="journal article" date="2023" name="Plants (Basel)">
        <title>Annotation of the Turnera subulata (Passifloraceae) Draft Genome Reveals the S-Locus Evolved after the Divergence of Turneroideae from Passifloroideae in a Stepwise Manner.</title>
        <authorList>
            <person name="Henning P.M."/>
            <person name="Roalson E.H."/>
            <person name="Mir W."/>
            <person name="McCubbin A.G."/>
            <person name="Shore J.S."/>
        </authorList>
    </citation>
    <scope>NUCLEOTIDE SEQUENCE</scope>
    <source>
        <strain evidence="1">F60SS</strain>
    </source>
</reference>
<comment type="caution">
    <text evidence="1">The sequence shown here is derived from an EMBL/GenBank/DDBJ whole genome shotgun (WGS) entry which is preliminary data.</text>
</comment>
<dbReference type="OrthoDB" id="1927611at2759"/>
<dbReference type="PANTHER" id="PTHR33735:SF14">
    <property type="entry name" value="PHAGE CAPSID SCAFFOLDING PROTEIN (GPO) SERINE PEPTIDASE"/>
    <property type="match status" value="1"/>
</dbReference>
<protein>
    <submittedName>
        <fullName evidence="1">Uncharacterized protein</fullName>
    </submittedName>
</protein>